<protein>
    <submittedName>
        <fullName evidence="2">Uncharacterized protein</fullName>
    </submittedName>
</protein>
<reference evidence="3" key="1">
    <citation type="submission" date="2011-08" db="EMBL/GenBank/DDBJ databases">
        <authorList>
            <person name="Rombauts S."/>
        </authorList>
    </citation>
    <scope>NUCLEOTIDE SEQUENCE</scope>
    <source>
        <strain evidence="3">London</strain>
    </source>
</reference>
<dbReference type="EMBL" id="CAEY01000548">
    <property type="status" value="NOT_ANNOTATED_CDS"/>
    <property type="molecule type" value="Genomic_DNA"/>
</dbReference>
<sequence length="360" mass="40618">MAQSMLLSTVLFASIVLQLTTATTPEWKSCFDDSCLIKNLEIPFESSSKNEKGLSDSRINAYSTLADNSVSFSLGYAESGGIERFNAIAWGRGTYYVLFTCGPVITTTAHNTIHPKINGTAIYVNGKEYCSWSLDINNASYPFDLIDQPQYYISDRGYQIYYNLNQTVPVAAANYSQLPKSVEPFVDGYRYKAAGSEKYLLVAREANKSIDFLLKVNGETPKLAEVNLKSDISVDIECNFEKRMVSAYAKIYAVKNNLWNRIQNVKMNENECRWSLPASFDTLYGPVNLKETAYELEIIENNMFVYFDGKNFSIGTPKDSKSGDKHDSNFLQKIGNLLNKLTPPSLFDAFYTVYKSFQKF</sequence>
<dbReference type="EnsemblMetazoa" id="tetur21g01410.1">
    <property type="protein sequence ID" value="tetur21g01410.1"/>
    <property type="gene ID" value="tetur21g01410"/>
</dbReference>
<accession>T1KTY1</accession>
<name>T1KTY1_TETUR</name>
<feature type="signal peptide" evidence="1">
    <location>
        <begin position="1"/>
        <end position="22"/>
    </location>
</feature>
<reference evidence="2" key="2">
    <citation type="submission" date="2015-06" db="UniProtKB">
        <authorList>
            <consortium name="EnsemblMetazoa"/>
        </authorList>
    </citation>
    <scope>IDENTIFICATION</scope>
</reference>
<keyword evidence="3" id="KW-1185">Reference proteome</keyword>
<proteinExistence type="predicted"/>
<evidence type="ECO:0000256" key="1">
    <source>
        <dbReference type="SAM" id="SignalP"/>
    </source>
</evidence>
<organism evidence="2 3">
    <name type="scientific">Tetranychus urticae</name>
    <name type="common">Two-spotted spider mite</name>
    <dbReference type="NCBI Taxonomy" id="32264"/>
    <lineage>
        <taxon>Eukaryota</taxon>
        <taxon>Metazoa</taxon>
        <taxon>Ecdysozoa</taxon>
        <taxon>Arthropoda</taxon>
        <taxon>Chelicerata</taxon>
        <taxon>Arachnida</taxon>
        <taxon>Acari</taxon>
        <taxon>Acariformes</taxon>
        <taxon>Trombidiformes</taxon>
        <taxon>Prostigmata</taxon>
        <taxon>Eleutherengona</taxon>
        <taxon>Raphignathae</taxon>
        <taxon>Tetranychoidea</taxon>
        <taxon>Tetranychidae</taxon>
        <taxon>Tetranychus</taxon>
    </lineage>
</organism>
<evidence type="ECO:0000313" key="2">
    <source>
        <dbReference type="EnsemblMetazoa" id="tetur21g01410.1"/>
    </source>
</evidence>
<evidence type="ECO:0000313" key="3">
    <source>
        <dbReference type="Proteomes" id="UP000015104"/>
    </source>
</evidence>
<dbReference type="HOGENOM" id="CLU_835038_0_0_1"/>
<feature type="chain" id="PRO_5004591930" evidence="1">
    <location>
        <begin position="23"/>
        <end position="360"/>
    </location>
</feature>
<dbReference type="Proteomes" id="UP000015104">
    <property type="component" value="Unassembled WGS sequence"/>
</dbReference>
<keyword evidence="1" id="KW-0732">Signal</keyword>
<dbReference type="AlphaFoldDB" id="T1KTY1"/>